<evidence type="ECO:0000313" key="2">
    <source>
        <dbReference type="Proteomes" id="UP000193435"/>
    </source>
</evidence>
<dbReference type="Gene3D" id="3.40.50.1000">
    <property type="entry name" value="HAD superfamily/HAD-like"/>
    <property type="match status" value="1"/>
</dbReference>
<dbReference type="EMBL" id="FXBJ01000002">
    <property type="protein sequence ID" value="SMH38680.1"/>
    <property type="molecule type" value="Genomic_DNA"/>
</dbReference>
<sequence length="259" mass="29506">MKKKMIFFDIDGTLLNDEKKFLPSTKKALEQLKELGHEVVIATGRNLFLAQSIIDELEFDNYIICNGAAGYFRNKLVFENKLDQNEFKRLVEISDKHNHDVIYESADKLKRRSKDNNIRMINAMKSVGSSPPPHDHDYHLTNPIYQSLIFYTDEEKNAYENGQFPKFKFIRWHTDGVDVVPHDGSKAHTVLYFAKQQGFAIEDTIAFGDGLNDLEMLTEVGTGVAMGNALEIVKLKADKITKNCNEDGIYLALQELGLI</sequence>
<proteinExistence type="predicted"/>
<dbReference type="GO" id="GO:0000287">
    <property type="term" value="F:magnesium ion binding"/>
    <property type="evidence" value="ECO:0007669"/>
    <property type="project" value="TreeGrafter"/>
</dbReference>
<dbReference type="Gene3D" id="3.30.1240.10">
    <property type="match status" value="1"/>
</dbReference>
<evidence type="ECO:0008006" key="3">
    <source>
        <dbReference type="Google" id="ProtNLM"/>
    </source>
</evidence>
<dbReference type="NCBIfam" id="TIGR01484">
    <property type="entry name" value="HAD-SF-IIB"/>
    <property type="match status" value="1"/>
</dbReference>
<dbReference type="SFLD" id="SFLDG01140">
    <property type="entry name" value="C2.B:_Phosphomannomutase_and_P"/>
    <property type="match status" value="1"/>
</dbReference>
<dbReference type="SFLD" id="SFLDS00003">
    <property type="entry name" value="Haloacid_Dehalogenase"/>
    <property type="match status" value="1"/>
</dbReference>
<dbReference type="InterPro" id="IPR006379">
    <property type="entry name" value="HAD-SF_hydro_IIB"/>
</dbReference>
<dbReference type="OrthoDB" id="9810101at2"/>
<dbReference type="Proteomes" id="UP000193435">
    <property type="component" value="Unassembled WGS sequence"/>
</dbReference>
<name>A0A1X7NL72_9LACT</name>
<dbReference type="STRING" id="1073423.SAMN04488700_2168"/>
<gene>
    <name evidence="1" type="ORF">SAMN04488700_2168</name>
</gene>
<dbReference type="Pfam" id="PF08282">
    <property type="entry name" value="Hydrolase_3"/>
    <property type="match status" value="1"/>
</dbReference>
<dbReference type="GO" id="GO:0016791">
    <property type="term" value="F:phosphatase activity"/>
    <property type="evidence" value="ECO:0007669"/>
    <property type="project" value="UniProtKB-ARBA"/>
</dbReference>
<dbReference type="PROSITE" id="PS01229">
    <property type="entry name" value="COF_2"/>
    <property type="match status" value="1"/>
</dbReference>
<dbReference type="RefSeq" id="WP_085560200.1">
    <property type="nucleotide sequence ID" value="NZ_FOAH01000009.1"/>
</dbReference>
<dbReference type="AlphaFoldDB" id="A0A1X7NL72"/>
<reference evidence="1 2" key="1">
    <citation type="submission" date="2017-04" db="EMBL/GenBank/DDBJ databases">
        <authorList>
            <person name="Afonso C.L."/>
            <person name="Miller P.J."/>
            <person name="Scott M.A."/>
            <person name="Spackman E."/>
            <person name="Goraichik I."/>
            <person name="Dimitrov K.M."/>
            <person name="Suarez D.L."/>
            <person name="Swayne D.E."/>
        </authorList>
    </citation>
    <scope>NUCLEOTIDE SEQUENCE [LARGE SCALE GENOMIC DNA]</scope>
    <source>
        <strain evidence="1 2">LMG26642</strain>
    </source>
</reference>
<dbReference type="InterPro" id="IPR000150">
    <property type="entry name" value="Cof"/>
</dbReference>
<keyword evidence="2" id="KW-1185">Reference proteome</keyword>
<protein>
    <recommendedName>
        <fullName evidence="3">Cof subfamily of IIB subfamily of haloacid dehalogenase superfamily/HAD-superfamily hydrolase, subfamily IIB</fullName>
    </recommendedName>
</protein>
<dbReference type="NCBIfam" id="TIGR00099">
    <property type="entry name" value="Cof-subfamily"/>
    <property type="match status" value="1"/>
</dbReference>
<dbReference type="GO" id="GO:0005829">
    <property type="term" value="C:cytosol"/>
    <property type="evidence" value="ECO:0007669"/>
    <property type="project" value="TreeGrafter"/>
</dbReference>
<accession>A0A1X7NL72</accession>
<dbReference type="SUPFAM" id="SSF56784">
    <property type="entry name" value="HAD-like"/>
    <property type="match status" value="1"/>
</dbReference>
<dbReference type="PANTHER" id="PTHR10000">
    <property type="entry name" value="PHOSPHOSERINE PHOSPHATASE"/>
    <property type="match status" value="1"/>
</dbReference>
<dbReference type="InterPro" id="IPR036412">
    <property type="entry name" value="HAD-like_sf"/>
</dbReference>
<dbReference type="PANTHER" id="PTHR10000:SF25">
    <property type="entry name" value="PHOSPHATASE YKRA-RELATED"/>
    <property type="match status" value="1"/>
</dbReference>
<organism evidence="1 2">
    <name type="scientific">Carnobacterium iners</name>
    <dbReference type="NCBI Taxonomy" id="1073423"/>
    <lineage>
        <taxon>Bacteria</taxon>
        <taxon>Bacillati</taxon>
        <taxon>Bacillota</taxon>
        <taxon>Bacilli</taxon>
        <taxon>Lactobacillales</taxon>
        <taxon>Carnobacteriaceae</taxon>
        <taxon>Carnobacterium</taxon>
    </lineage>
</organism>
<dbReference type="InterPro" id="IPR023214">
    <property type="entry name" value="HAD_sf"/>
</dbReference>
<evidence type="ECO:0000313" key="1">
    <source>
        <dbReference type="EMBL" id="SMH38680.1"/>
    </source>
</evidence>